<keyword evidence="3" id="KW-1185">Reference proteome</keyword>
<feature type="compositionally biased region" description="Low complexity" evidence="1">
    <location>
        <begin position="92"/>
        <end position="109"/>
    </location>
</feature>
<dbReference type="PATRIC" id="fig|1212765.3.peg.395"/>
<evidence type="ECO:0000313" key="3">
    <source>
        <dbReference type="Proteomes" id="UP000006502"/>
    </source>
</evidence>
<evidence type="ECO:0000313" key="2">
    <source>
        <dbReference type="EMBL" id="AFO51935.1"/>
    </source>
</evidence>
<organism evidence="2 3">
    <name type="scientific">Mycoplasma haematolamae (strain Purdue)</name>
    <dbReference type="NCBI Taxonomy" id="1212765"/>
    <lineage>
        <taxon>Bacteria</taxon>
        <taxon>Bacillati</taxon>
        <taxon>Mycoplasmatota</taxon>
        <taxon>Mollicutes</taxon>
        <taxon>Mycoplasmataceae</taxon>
        <taxon>Mycoplasma</taxon>
    </lineage>
</organism>
<dbReference type="Proteomes" id="UP000006502">
    <property type="component" value="Chromosome"/>
</dbReference>
<dbReference type="AlphaFoldDB" id="I7B9K9"/>
<feature type="compositionally biased region" description="Basic and acidic residues" evidence="1">
    <location>
        <begin position="65"/>
        <end position="89"/>
    </location>
</feature>
<dbReference type="EMBL" id="CP003731">
    <property type="protein sequence ID" value="AFO51935.1"/>
    <property type="molecule type" value="Genomic_DNA"/>
</dbReference>
<dbReference type="KEGG" id="mhl:MHLP_01775"/>
<feature type="compositionally biased region" description="Polar residues" evidence="1">
    <location>
        <begin position="41"/>
        <end position="51"/>
    </location>
</feature>
<proteinExistence type="predicted"/>
<name>I7B9K9_MYCHA</name>
<feature type="region of interest" description="Disordered" evidence="1">
    <location>
        <begin position="26"/>
        <end position="112"/>
    </location>
</feature>
<protein>
    <submittedName>
        <fullName evidence="2">Uncharacterized protein</fullName>
    </submittedName>
</protein>
<reference evidence="2 3" key="1">
    <citation type="journal article" date="2012" name="J. Bacteriol.">
        <title>Genome Sequence of "Candidatus Mycoplasma haemolamae" Strain Purdue, a Red Blood Cell Pathogen of Alpacas (Vicugna pacos) and Llamas (Lama glama).</title>
        <authorList>
            <person name="Guimaraes A.M."/>
            <person name="Toth B."/>
            <person name="Santos A.P."/>
            <person name="do Nascimento N.C."/>
            <person name="Kritchevsky J.E."/>
            <person name="Messick J.B."/>
        </authorList>
    </citation>
    <scope>NUCLEOTIDE SEQUENCE [LARGE SCALE GENOMIC DNA]</scope>
    <source>
        <strain evidence="2 3">Purdue</strain>
    </source>
</reference>
<accession>I7B9K9</accession>
<dbReference type="HOGENOM" id="CLU_1132612_0_0_14"/>
<gene>
    <name evidence="2" type="ordered locus">MHLP_01775</name>
</gene>
<sequence>MSKIPLIFSGLGVGTAVTGGTHFVNNVSGNSNQVVKREQVTESSEGSPTTRADTEAKKQSVVVEPESKSLERKQSQEVDLSHESEEKQDLTSISSDVSGSAASVPAVDSEGSHRAVNDIIASSPTPKTTYKKGQLGQGSRTHPEIICVAEETGENFYDGVYQLAKRYSPACINKKDVVDYEKARTSEFCTLAINGNLSSVLSDRLRYRDNNRCRYWDSFVGPKTELSIEVDQIPEDFRGNSR</sequence>
<dbReference type="STRING" id="1212765.MHLP_01775"/>
<evidence type="ECO:0000256" key="1">
    <source>
        <dbReference type="SAM" id="MobiDB-lite"/>
    </source>
</evidence>
<reference evidence="3" key="2">
    <citation type="submission" date="2012-07" db="EMBL/GenBank/DDBJ databases">
        <title>Complete genome sequence of 'Candidatus Mycoplasma haemolamae'.</title>
        <authorList>
            <person name="Guimaraes A.M.S."/>
            <person name="Toth B."/>
            <person name="Santos A.P."/>
            <person name="Nascimento N.C."/>
            <person name="Sojka J.E."/>
            <person name="Messick J.B."/>
        </authorList>
    </citation>
    <scope>NUCLEOTIDE SEQUENCE [LARGE SCALE GENOMIC DNA]</scope>
    <source>
        <strain evidence="3">Purdue</strain>
    </source>
</reference>